<dbReference type="PANTHER" id="PTHR35869:SF1">
    <property type="entry name" value="OUTER-MEMBRANE LIPOPROTEIN CARRIER PROTEIN"/>
    <property type="match status" value="1"/>
</dbReference>
<dbReference type="SUPFAM" id="SSF89392">
    <property type="entry name" value="Prokaryotic lipoproteins and lipoprotein localization factors"/>
    <property type="match status" value="1"/>
</dbReference>
<dbReference type="Pfam" id="PF03548">
    <property type="entry name" value="LolA"/>
    <property type="match status" value="1"/>
</dbReference>
<keyword evidence="1" id="KW-0732">Signal</keyword>
<evidence type="ECO:0000313" key="3">
    <source>
        <dbReference type="Proteomes" id="UP001330184"/>
    </source>
</evidence>
<dbReference type="AlphaFoldDB" id="A0AA48KPU1"/>
<gene>
    <name evidence="2" type="primary">lolA</name>
    <name evidence="2" type="ORF">MACH07_30500</name>
</gene>
<evidence type="ECO:0000256" key="1">
    <source>
        <dbReference type="ARBA" id="ARBA00022729"/>
    </source>
</evidence>
<dbReference type="PANTHER" id="PTHR35869">
    <property type="entry name" value="OUTER-MEMBRANE LIPOPROTEIN CARRIER PROTEIN"/>
    <property type="match status" value="1"/>
</dbReference>
<dbReference type="EMBL" id="AP027268">
    <property type="protein sequence ID" value="BDW94218.1"/>
    <property type="molecule type" value="Genomic_DNA"/>
</dbReference>
<dbReference type="Proteomes" id="UP001330184">
    <property type="component" value="Chromosome"/>
</dbReference>
<evidence type="ECO:0000313" key="2">
    <source>
        <dbReference type="EMBL" id="BDW94218.1"/>
    </source>
</evidence>
<dbReference type="CDD" id="cd16325">
    <property type="entry name" value="LolA"/>
    <property type="match status" value="1"/>
</dbReference>
<dbReference type="Gene3D" id="2.50.20.10">
    <property type="entry name" value="Lipoprotein localisation LolA/LolB/LppX"/>
    <property type="match status" value="1"/>
</dbReference>
<dbReference type="InterPro" id="IPR029046">
    <property type="entry name" value="LolA/LolB/LppX"/>
</dbReference>
<organism evidence="2 3">
    <name type="scientific">Flagellimonas marinaquae</name>
    <dbReference type="NCBI Taxonomy" id="254955"/>
    <lineage>
        <taxon>Bacteria</taxon>
        <taxon>Pseudomonadati</taxon>
        <taxon>Bacteroidota</taxon>
        <taxon>Flavobacteriia</taxon>
        <taxon>Flavobacteriales</taxon>
        <taxon>Flavobacteriaceae</taxon>
        <taxon>Flagellimonas</taxon>
    </lineage>
</organism>
<name>A0AA48KPU1_9FLAO</name>
<sequence>MKQNKTMMIKKSILLIVLFTAGLFSYGQNSEKAKALLDEVYNKVQSYDNIYIDFQSTLENTEANLKQETNGNVTLAGEKYVLNYFGANQLYDGKKVYTVVPENEEVTIENVNEDNDNVSPSKMLTFYKTGHNFKWDILQNVGGRKIQYVKLIPIDSNTEIKSVLLGIDTQTKHIYKLIQTGNNGTKTTITVNSFKTNQPISSTLFTFDEKKYEDKGYYIIRN</sequence>
<proteinExistence type="predicted"/>
<protein>
    <submittedName>
        <fullName evidence="2">Membrane protein</fullName>
    </submittedName>
</protein>
<keyword evidence="3" id="KW-1185">Reference proteome</keyword>
<reference evidence="2 3" key="1">
    <citation type="submission" date="2023-01" db="EMBL/GenBank/DDBJ databases">
        <title>Complete genome sequence of Muricauda aquimarina strain IFOP_LL357.</title>
        <authorList>
            <person name="Gajardo G."/>
            <person name="Ueki S."/>
            <person name="Maruyama F."/>
        </authorList>
    </citation>
    <scope>NUCLEOTIDE SEQUENCE [LARGE SCALE GENOMIC DNA]</scope>
    <source>
        <strain evidence="2 3">IFOP_LL357</strain>
    </source>
</reference>
<accession>A0AA48KPU1</accession>
<dbReference type="InterPro" id="IPR004564">
    <property type="entry name" value="OM_lipoprot_carrier_LolA-like"/>
</dbReference>